<dbReference type="AlphaFoldDB" id="C3YMS8"/>
<sequence>MVTAVVQVGVHPDPRCGVVDSSSPGVTQRSRKTTTDRPIRGGGLERCAPKQPRTFQPNYIPNSRGFTVPTATFNQGVAKGVARSFPAWYKTATKVNIYQE</sequence>
<accession>C3YMS8</accession>
<evidence type="ECO:0000313" key="2">
    <source>
        <dbReference type="EMBL" id="EEN58419.1"/>
    </source>
</evidence>
<feature type="compositionally biased region" description="Polar residues" evidence="1">
    <location>
        <begin position="53"/>
        <end position="62"/>
    </location>
</feature>
<dbReference type="InParanoid" id="C3YMS8"/>
<dbReference type="EMBL" id="GG666531">
    <property type="protein sequence ID" value="EEN58419.1"/>
    <property type="molecule type" value="Genomic_DNA"/>
</dbReference>
<reference evidence="2" key="1">
    <citation type="journal article" date="2008" name="Nature">
        <title>The amphioxus genome and the evolution of the chordate karyotype.</title>
        <authorList>
            <consortium name="US DOE Joint Genome Institute (JGI-PGF)"/>
            <person name="Putnam N.H."/>
            <person name="Butts T."/>
            <person name="Ferrier D.E.K."/>
            <person name="Furlong R.F."/>
            <person name="Hellsten U."/>
            <person name="Kawashima T."/>
            <person name="Robinson-Rechavi M."/>
            <person name="Shoguchi E."/>
            <person name="Terry A."/>
            <person name="Yu J.-K."/>
            <person name="Benito-Gutierrez E.L."/>
            <person name="Dubchak I."/>
            <person name="Garcia-Fernandez J."/>
            <person name="Gibson-Brown J.J."/>
            <person name="Grigoriev I.V."/>
            <person name="Horton A.C."/>
            <person name="de Jong P.J."/>
            <person name="Jurka J."/>
            <person name="Kapitonov V.V."/>
            <person name="Kohara Y."/>
            <person name="Kuroki Y."/>
            <person name="Lindquist E."/>
            <person name="Lucas S."/>
            <person name="Osoegawa K."/>
            <person name="Pennacchio L.A."/>
            <person name="Salamov A.A."/>
            <person name="Satou Y."/>
            <person name="Sauka-Spengler T."/>
            <person name="Schmutz J."/>
            <person name="Shin-I T."/>
            <person name="Toyoda A."/>
            <person name="Bronner-Fraser M."/>
            <person name="Fujiyama A."/>
            <person name="Holland L.Z."/>
            <person name="Holland P.W.H."/>
            <person name="Satoh N."/>
            <person name="Rokhsar D.S."/>
        </authorList>
    </citation>
    <scope>NUCLEOTIDE SEQUENCE [LARGE SCALE GENOMIC DNA]</scope>
    <source>
        <strain evidence="2">S238N-H82</strain>
        <tissue evidence="2">Testes</tissue>
    </source>
</reference>
<name>C3YMS8_BRAFL</name>
<gene>
    <name evidence="2" type="ORF">BRAFLDRAFT_63502</name>
</gene>
<protein>
    <submittedName>
        <fullName evidence="2">Uncharacterized protein</fullName>
    </submittedName>
</protein>
<evidence type="ECO:0000256" key="1">
    <source>
        <dbReference type="SAM" id="MobiDB-lite"/>
    </source>
</evidence>
<feature type="region of interest" description="Disordered" evidence="1">
    <location>
        <begin position="15"/>
        <end position="62"/>
    </location>
</feature>
<proteinExistence type="predicted"/>
<organism>
    <name type="scientific">Branchiostoma floridae</name>
    <name type="common">Florida lancelet</name>
    <name type="synonym">Amphioxus</name>
    <dbReference type="NCBI Taxonomy" id="7739"/>
    <lineage>
        <taxon>Eukaryota</taxon>
        <taxon>Metazoa</taxon>
        <taxon>Chordata</taxon>
        <taxon>Cephalochordata</taxon>
        <taxon>Leptocardii</taxon>
        <taxon>Amphioxiformes</taxon>
        <taxon>Branchiostomatidae</taxon>
        <taxon>Branchiostoma</taxon>
    </lineage>
</organism>